<sequence length="369" mass="43055">MQRWVVFVTQFLKEVILFISQVLFTQNEAKIEHHNIKSENVIEEFNFVHLSDIHYDFSRTREKEKIFFNYQRVSKELLQSAINKINLHQDKNGPIHAILMTGDYIQYEPDAITGFIDDFLLPLITTVKPSEGTFMVLGNHDHKKKGSKKIITSCLQELKVKYNVHLLENEEDIRDSVFRLKRFNVEIIGFLDYHDPEFNTEYGKLKKISDPKQNHSTRIVLEHNPDTAALLRRESWFFDLMLCGHSHGGQIRVPIPSSLYPKLFDKYDTNIQNICGNTLMFVPLMLILSFLIDRMPSSISIWLRSRWIVMFILRVVKNWQYGKGGLVKVNDDPSLGGRFIYCNRGIATHPPLRFLCSPVVATFNIKKHD</sequence>
<evidence type="ECO:0000259" key="3">
    <source>
        <dbReference type="Pfam" id="PF00149"/>
    </source>
</evidence>
<dbReference type="GO" id="GO:0046872">
    <property type="term" value="F:metal ion binding"/>
    <property type="evidence" value="ECO:0007669"/>
    <property type="project" value="UniProtKB-KW"/>
</dbReference>
<dbReference type="GO" id="GO:0009245">
    <property type="term" value="P:lipid A biosynthetic process"/>
    <property type="evidence" value="ECO:0007669"/>
    <property type="project" value="TreeGrafter"/>
</dbReference>
<dbReference type="InterPro" id="IPR029052">
    <property type="entry name" value="Metallo-depent_PP-like"/>
</dbReference>
<proteinExistence type="predicted"/>
<dbReference type="AlphaFoldDB" id="A0AAW2Z762"/>
<dbReference type="PANTHER" id="PTHR31302">
    <property type="entry name" value="TRANSMEMBRANE PROTEIN WITH METALLOPHOSPHOESTERASE DOMAIN-RELATED"/>
    <property type="match status" value="1"/>
</dbReference>
<dbReference type="Gene3D" id="3.60.21.10">
    <property type="match status" value="1"/>
</dbReference>
<evidence type="ECO:0000256" key="2">
    <source>
        <dbReference type="ARBA" id="ARBA00022801"/>
    </source>
</evidence>
<keyword evidence="2" id="KW-0378">Hydrolase</keyword>
<dbReference type="Pfam" id="PF00149">
    <property type="entry name" value="Metallophos"/>
    <property type="match status" value="1"/>
</dbReference>
<protein>
    <submittedName>
        <fullName evidence="4">Phosphodiesterase</fullName>
    </submittedName>
</protein>
<evidence type="ECO:0000256" key="1">
    <source>
        <dbReference type="ARBA" id="ARBA00022723"/>
    </source>
</evidence>
<name>A0AAW2Z762_9EUKA</name>
<organism evidence="4 5">
    <name type="scientific">Acrasis kona</name>
    <dbReference type="NCBI Taxonomy" id="1008807"/>
    <lineage>
        <taxon>Eukaryota</taxon>
        <taxon>Discoba</taxon>
        <taxon>Heterolobosea</taxon>
        <taxon>Tetramitia</taxon>
        <taxon>Eutetramitia</taxon>
        <taxon>Acrasidae</taxon>
        <taxon>Acrasis</taxon>
    </lineage>
</organism>
<feature type="domain" description="Calcineurin-like phosphoesterase" evidence="3">
    <location>
        <begin position="46"/>
        <end position="248"/>
    </location>
</feature>
<dbReference type="SUPFAM" id="SSF56300">
    <property type="entry name" value="Metallo-dependent phosphatases"/>
    <property type="match status" value="1"/>
</dbReference>
<accession>A0AAW2Z762</accession>
<keyword evidence="5" id="KW-1185">Reference proteome</keyword>
<dbReference type="Proteomes" id="UP001431209">
    <property type="component" value="Unassembled WGS sequence"/>
</dbReference>
<dbReference type="PANTHER" id="PTHR31302:SF31">
    <property type="entry name" value="PHOSPHODIESTERASE YAEI"/>
    <property type="match status" value="1"/>
</dbReference>
<evidence type="ECO:0000313" key="5">
    <source>
        <dbReference type="Proteomes" id="UP001431209"/>
    </source>
</evidence>
<comment type="caution">
    <text evidence="4">The sequence shown here is derived from an EMBL/GenBank/DDBJ whole genome shotgun (WGS) entry which is preliminary data.</text>
</comment>
<dbReference type="InterPro" id="IPR004843">
    <property type="entry name" value="Calcineurin-like_PHP"/>
</dbReference>
<dbReference type="GO" id="GO:0016020">
    <property type="term" value="C:membrane"/>
    <property type="evidence" value="ECO:0007669"/>
    <property type="project" value="GOC"/>
</dbReference>
<keyword evidence="1" id="KW-0479">Metal-binding</keyword>
<gene>
    <name evidence="4" type="ORF">AKO1_003711</name>
</gene>
<reference evidence="4 5" key="1">
    <citation type="submission" date="2024-03" db="EMBL/GenBank/DDBJ databases">
        <title>The Acrasis kona genome and developmental transcriptomes reveal deep origins of eukaryotic multicellular pathways.</title>
        <authorList>
            <person name="Sheikh S."/>
            <person name="Fu C.-J."/>
            <person name="Brown M.W."/>
            <person name="Baldauf S.L."/>
        </authorList>
    </citation>
    <scope>NUCLEOTIDE SEQUENCE [LARGE SCALE GENOMIC DNA]</scope>
    <source>
        <strain evidence="4 5">ATCC MYA-3509</strain>
    </source>
</reference>
<dbReference type="EMBL" id="JAOPGA020001068">
    <property type="protein sequence ID" value="KAL0484754.1"/>
    <property type="molecule type" value="Genomic_DNA"/>
</dbReference>
<dbReference type="GO" id="GO:0008758">
    <property type="term" value="F:UDP-2,3-diacylglucosamine hydrolase activity"/>
    <property type="evidence" value="ECO:0007669"/>
    <property type="project" value="TreeGrafter"/>
</dbReference>
<evidence type="ECO:0000313" key="4">
    <source>
        <dbReference type="EMBL" id="KAL0484754.1"/>
    </source>
</evidence>
<dbReference type="InterPro" id="IPR051158">
    <property type="entry name" value="Metallophosphoesterase_sf"/>
</dbReference>